<protein>
    <recommendedName>
        <fullName evidence="5">Acetyl-CoA synthetase-like protein</fullName>
    </recommendedName>
</protein>
<dbReference type="GO" id="GO:0016405">
    <property type="term" value="F:CoA-ligase activity"/>
    <property type="evidence" value="ECO:0007669"/>
    <property type="project" value="TreeGrafter"/>
</dbReference>
<dbReference type="Pfam" id="PF13193">
    <property type="entry name" value="AMP-binding_C"/>
    <property type="match status" value="1"/>
</dbReference>
<evidence type="ECO:0000313" key="4">
    <source>
        <dbReference type="Proteomes" id="UP001295794"/>
    </source>
</evidence>
<dbReference type="InterPro" id="IPR045851">
    <property type="entry name" value="AMP-bd_C_sf"/>
</dbReference>
<dbReference type="InterPro" id="IPR042099">
    <property type="entry name" value="ANL_N_sf"/>
</dbReference>
<dbReference type="Pfam" id="PF00501">
    <property type="entry name" value="AMP-binding"/>
    <property type="match status" value="1"/>
</dbReference>
<dbReference type="Gene3D" id="3.40.50.12780">
    <property type="entry name" value="N-terminal domain of ligase-like"/>
    <property type="match status" value="1"/>
</dbReference>
<proteinExistence type="predicted"/>
<evidence type="ECO:0000313" key="3">
    <source>
        <dbReference type="EMBL" id="CAK5284395.1"/>
    </source>
</evidence>
<dbReference type="EMBL" id="CAVNYO010000478">
    <property type="protein sequence ID" value="CAK5284395.1"/>
    <property type="molecule type" value="Genomic_DNA"/>
</dbReference>
<evidence type="ECO:0000259" key="2">
    <source>
        <dbReference type="Pfam" id="PF13193"/>
    </source>
</evidence>
<dbReference type="PANTHER" id="PTHR24096:SF422">
    <property type="entry name" value="BCDNA.GH02901"/>
    <property type="match status" value="1"/>
</dbReference>
<evidence type="ECO:0000259" key="1">
    <source>
        <dbReference type="Pfam" id="PF00501"/>
    </source>
</evidence>
<dbReference type="Gene3D" id="3.30.300.30">
    <property type="match status" value="1"/>
</dbReference>
<sequence length="589" mass="63479">MAGLEFAGPPLAQRVPDDLTIPQFMLETHHPLRPDQGSIPCLIEDETGRRVTLPELRTRTRLLAYALREKYGIGMCNQAHLWHATCRSLLASFPGNEDVVLLCMPNDIDFPVAMWAVQYNGGIYTGANPGSTADELLYQLQITEATMIVAHPSTYHTVVKAARLAGIPLDRVILPKPVSGIQADSIEDLEREYGGRDLASSALKLAPGEGTTKIACLCMSSGTTGKPKAVAISHAAVIANLVQLSSFNPPKPNATWSPGDVVLGILPLFHIAGLVFTASSFTQIPAIDLGADLMMIAALGLILRVVPKFDFVSMLDSVVRHRIQHLILVPPIAVALCKHPAARGYDLTHVKFIGSGAAPLTSEVEDELQRIYPAKTGQAYGLTETSTIVSMVPFYEDGTSGSIGRLIPGVRVKLVKADGTQAGYDEPGELVVKTPSLAMCYHKNAKATDESFNEGWFRTGDEAKISRNGDVWITDRLKVGIDQSSGLPGVTGRVGRPAPVLPLPDDKSGEVPMAFVVLTEGALQRSKSSPEQAGEIKTSIQKLVADNKVRYKHLDGGIEFADFIPKNPSGKILRRVLKEQVAARLQAKL</sequence>
<gene>
    <name evidence="3" type="ORF">MYCIT1_LOCUS37605</name>
</gene>
<feature type="domain" description="AMP-dependent synthetase/ligase" evidence="1">
    <location>
        <begin position="96"/>
        <end position="442"/>
    </location>
</feature>
<accession>A0AAD2K888</accession>
<dbReference type="Proteomes" id="UP001295794">
    <property type="component" value="Unassembled WGS sequence"/>
</dbReference>
<dbReference type="InterPro" id="IPR000873">
    <property type="entry name" value="AMP-dep_synth/lig_dom"/>
</dbReference>
<organism evidence="3 4">
    <name type="scientific">Mycena citricolor</name>
    <dbReference type="NCBI Taxonomy" id="2018698"/>
    <lineage>
        <taxon>Eukaryota</taxon>
        <taxon>Fungi</taxon>
        <taxon>Dikarya</taxon>
        <taxon>Basidiomycota</taxon>
        <taxon>Agaricomycotina</taxon>
        <taxon>Agaricomycetes</taxon>
        <taxon>Agaricomycetidae</taxon>
        <taxon>Agaricales</taxon>
        <taxon>Marasmiineae</taxon>
        <taxon>Mycenaceae</taxon>
        <taxon>Mycena</taxon>
    </lineage>
</organism>
<evidence type="ECO:0008006" key="5">
    <source>
        <dbReference type="Google" id="ProtNLM"/>
    </source>
</evidence>
<dbReference type="InterPro" id="IPR025110">
    <property type="entry name" value="AMP-bd_C"/>
</dbReference>
<name>A0AAD2K888_9AGAR</name>
<dbReference type="PROSITE" id="PS00455">
    <property type="entry name" value="AMP_BINDING"/>
    <property type="match status" value="1"/>
</dbReference>
<feature type="domain" description="AMP-binding enzyme C-terminal" evidence="2">
    <location>
        <begin position="500"/>
        <end position="571"/>
    </location>
</feature>
<dbReference type="SUPFAM" id="SSF56801">
    <property type="entry name" value="Acetyl-CoA synthetase-like"/>
    <property type="match status" value="1"/>
</dbReference>
<comment type="caution">
    <text evidence="3">The sequence shown here is derived from an EMBL/GenBank/DDBJ whole genome shotgun (WGS) entry which is preliminary data.</text>
</comment>
<dbReference type="PANTHER" id="PTHR24096">
    <property type="entry name" value="LONG-CHAIN-FATTY-ACID--COA LIGASE"/>
    <property type="match status" value="1"/>
</dbReference>
<dbReference type="AlphaFoldDB" id="A0AAD2K888"/>
<dbReference type="InterPro" id="IPR020845">
    <property type="entry name" value="AMP-binding_CS"/>
</dbReference>
<reference evidence="3" key="1">
    <citation type="submission" date="2023-11" db="EMBL/GenBank/DDBJ databases">
        <authorList>
            <person name="De Vega J J."/>
            <person name="De Vega J J."/>
        </authorList>
    </citation>
    <scope>NUCLEOTIDE SEQUENCE</scope>
</reference>
<keyword evidence="4" id="KW-1185">Reference proteome</keyword>